<dbReference type="SUPFAM" id="SSF47203">
    <property type="entry name" value="Acyl-CoA dehydrogenase C-terminal domain-like"/>
    <property type="match status" value="1"/>
</dbReference>
<dbReference type="SUPFAM" id="SSF56645">
    <property type="entry name" value="Acyl-CoA dehydrogenase NM domain-like"/>
    <property type="match status" value="1"/>
</dbReference>
<dbReference type="STRING" id="1093900.A0A507BKQ6"/>
<dbReference type="InterPro" id="IPR009100">
    <property type="entry name" value="AcylCoA_DH/oxidase_NM_dom_sf"/>
</dbReference>
<comment type="similarity">
    <text evidence="1 4">Belongs to the acyl-CoA dehydrogenase family.</text>
</comment>
<dbReference type="Gene3D" id="2.40.110.20">
    <property type="match status" value="1"/>
</dbReference>
<evidence type="ECO:0000259" key="5">
    <source>
        <dbReference type="Pfam" id="PF00441"/>
    </source>
</evidence>
<evidence type="ECO:0000259" key="6">
    <source>
        <dbReference type="Pfam" id="PF02770"/>
    </source>
</evidence>
<evidence type="ECO:0000313" key="8">
    <source>
        <dbReference type="EMBL" id="TPX18059.1"/>
    </source>
</evidence>
<dbReference type="PANTHER" id="PTHR42707">
    <property type="entry name" value="ACYL-COA DEHYDROGENASE"/>
    <property type="match status" value="1"/>
</dbReference>
<dbReference type="Gene3D" id="1.20.140.10">
    <property type="entry name" value="Butyryl-CoA Dehydrogenase, subunit A, domain 3"/>
    <property type="match status" value="1"/>
</dbReference>
<organism evidence="8 9">
    <name type="scientific">Thyridium curvatum</name>
    <dbReference type="NCBI Taxonomy" id="1093900"/>
    <lineage>
        <taxon>Eukaryota</taxon>
        <taxon>Fungi</taxon>
        <taxon>Dikarya</taxon>
        <taxon>Ascomycota</taxon>
        <taxon>Pezizomycotina</taxon>
        <taxon>Sordariomycetes</taxon>
        <taxon>Sordariomycetidae</taxon>
        <taxon>Thyridiales</taxon>
        <taxon>Thyridiaceae</taxon>
        <taxon>Thyridium</taxon>
    </lineage>
</organism>
<dbReference type="InterPro" id="IPR041504">
    <property type="entry name" value="AidB_N"/>
</dbReference>
<dbReference type="OrthoDB" id="10251155at2759"/>
<dbReference type="InterPro" id="IPR036250">
    <property type="entry name" value="AcylCo_DH-like_C"/>
</dbReference>
<feature type="domain" description="Acyl-CoA dehydrogenase/oxidase C-terminal" evidence="5">
    <location>
        <begin position="323"/>
        <end position="504"/>
    </location>
</feature>
<evidence type="ECO:0000313" key="9">
    <source>
        <dbReference type="Proteomes" id="UP000319257"/>
    </source>
</evidence>
<dbReference type="Pfam" id="PF02770">
    <property type="entry name" value="Acyl-CoA_dh_M"/>
    <property type="match status" value="1"/>
</dbReference>
<evidence type="ECO:0000256" key="4">
    <source>
        <dbReference type="RuleBase" id="RU362125"/>
    </source>
</evidence>
<keyword evidence="9" id="KW-1185">Reference proteome</keyword>
<accession>A0A507BKQ6</accession>
<dbReference type="Pfam" id="PF18158">
    <property type="entry name" value="AidB_N"/>
    <property type="match status" value="1"/>
</dbReference>
<comment type="caution">
    <text evidence="8">The sequence shown here is derived from an EMBL/GenBank/DDBJ whole genome shotgun (WGS) entry which is preliminary data.</text>
</comment>
<dbReference type="InParanoid" id="A0A507BKQ6"/>
<protein>
    <recommendedName>
        <fullName evidence="10">Acyl-CoA dehydrogenase</fullName>
    </recommendedName>
</protein>
<dbReference type="Proteomes" id="UP000319257">
    <property type="component" value="Unassembled WGS sequence"/>
</dbReference>
<name>A0A507BKQ6_9PEZI</name>
<evidence type="ECO:0000256" key="2">
    <source>
        <dbReference type="ARBA" id="ARBA00022630"/>
    </source>
</evidence>
<comment type="cofactor">
    <cofactor evidence="4">
        <name>FAD</name>
        <dbReference type="ChEBI" id="CHEBI:57692"/>
    </cofactor>
</comment>
<keyword evidence="2 4" id="KW-0285">Flavoprotein</keyword>
<dbReference type="GeneID" id="41979325"/>
<gene>
    <name evidence="8" type="ORF">E0L32_011878</name>
</gene>
<dbReference type="InterPro" id="IPR052904">
    <property type="entry name" value="Acyl-CoA_dehydrogenase-like"/>
</dbReference>
<dbReference type="GO" id="GO:0003995">
    <property type="term" value="F:acyl-CoA dehydrogenase activity"/>
    <property type="evidence" value="ECO:0007669"/>
    <property type="project" value="TreeGrafter"/>
</dbReference>
<evidence type="ECO:0008006" key="10">
    <source>
        <dbReference type="Google" id="ProtNLM"/>
    </source>
</evidence>
<evidence type="ECO:0000256" key="3">
    <source>
        <dbReference type="ARBA" id="ARBA00022827"/>
    </source>
</evidence>
<reference evidence="8 9" key="1">
    <citation type="submission" date="2019-06" db="EMBL/GenBank/DDBJ databases">
        <title>Draft genome sequence of the filamentous fungus Phialemoniopsis curvata isolated from diesel fuel.</title>
        <authorList>
            <person name="Varaljay V.A."/>
            <person name="Lyon W.J."/>
            <person name="Crouch A.L."/>
            <person name="Drake C.E."/>
            <person name="Hollomon J.M."/>
            <person name="Nadeau L.J."/>
            <person name="Nunn H.S."/>
            <person name="Stevenson B.S."/>
            <person name="Bojanowski C.L."/>
            <person name="Crookes-Goodson W.J."/>
        </authorList>
    </citation>
    <scope>NUCLEOTIDE SEQUENCE [LARGE SCALE GENOMIC DNA]</scope>
    <source>
        <strain evidence="8 9">D216</strain>
    </source>
</reference>
<sequence>MEAASSNKGFFQKQPVLKNQVYDDVSYQRVLKLFVPDELQKKLESEITQLGEDVIAPQIFNYITDAERNLPYLRGSGRDAFGRPASELVTSEGWRKLQEFGFEHGIVAYNYDTDHAQYSRLVQMLRLHLWEASCASTTCPGAMQDGATRLLQRHLHKGSTLDPTLRRVLQNAYDRLTSRDPTRAWTSGQWMTERPGGSDVSQTETVATHAPFPAGQPAPLASPEEGIPLGPWEINGFKWFSSATDSGMTILLARTAKGGLSAFYAPMRRHNPSLVSLTGARTGGQELNGVRIQRLKDKSGTKAVPTAELELSGMRGWLIGEEGKGIQEISTILTVTRVHCSVHVMGNIGRGLAIAKAYALVREVGSGKGKRLRLCRSPLHMRTLADMTLDYHAMMLLTFFTISVMGLDESASIGRERATPARSGLTPPPELVSPLLRVLSSLHKGYCCKQGIPLLYACMESLGGVGYLNNSETEPLNVARLFRDASVNATWEGTTDVLSTDTLRALKHPASGKKCIMALDWLVSSALAKNDGAAEREIRRSWAEVRERLQTETQDDLLPEARDIMFKIAEVLMATLLIVDARSDGSKELGIMCRRFMVKKGLTAGKYAALKGEDGLDLDTRIVYGPRGLPKESDVKL</sequence>
<dbReference type="AlphaFoldDB" id="A0A507BKQ6"/>
<dbReference type="RefSeq" id="XP_030999770.1">
    <property type="nucleotide sequence ID" value="XM_031134656.1"/>
</dbReference>
<dbReference type="PANTHER" id="PTHR42707:SF2">
    <property type="entry name" value="ACD11 DEHYDROGENASE"/>
    <property type="match status" value="1"/>
</dbReference>
<evidence type="ECO:0000259" key="7">
    <source>
        <dbReference type="Pfam" id="PF18158"/>
    </source>
</evidence>
<dbReference type="EMBL" id="SKBQ01000122">
    <property type="protein sequence ID" value="TPX18059.1"/>
    <property type="molecule type" value="Genomic_DNA"/>
</dbReference>
<keyword evidence="3 4" id="KW-0274">FAD</keyword>
<proteinExistence type="inferred from homology"/>
<feature type="domain" description="Adaptive response protein AidB N-terminal" evidence="7">
    <location>
        <begin position="23"/>
        <end position="174"/>
    </location>
</feature>
<dbReference type="Pfam" id="PF00441">
    <property type="entry name" value="Acyl-CoA_dh_1"/>
    <property type="match status" value="1"/>
</dbReference>
<keyword evidence="4" id="KW-0560">Oxidoreductase</keyword>
<dbReference type="InterPro" id="IPR006091">
    <property type="entry name" value="Acyl-CoA_Oxase/DH_mid-dom"/>
</dbReference>
<evidence type="ECO:0000256" key="1">
    <source>
        <dbReference type="ARBA" id="ARBA00009347"/>
    </source>
</evidence>
<feature type="domain" description="Acyl-CoA oxidase/dehydrogenase middle" evidence="6">
    <location>
        <begin position="189"/>
        <end position="312"/>
    </location>
</feature>
<dbReference type="InterPro" id="IPR009075">
    <property type="entry name" value="AcylCo_DH/oxidase_C"/>
</dbReference>